<dbReference type="OrthoDB" id="239701at2759"/>
<evidence type="ECO:0000256" key="2">
    <source>
        <dbReference type="ARBA" id="ARBA00004906"/>
    </source>
</evidence>
<dbReference type="Pfam" id="PF00569">
    <property type="entry name" value="ZZ"/>
    <property type="match status" value="1"/>
</dbReference>
<dbReference type="SUPFAM" id="SSF56204">
    <property type="entry name" value="Hect, E3 ligase catalytic domain"/>
    <property type="match status" value="1"/>
</dbReference>
<dbReference type="Gene3D" id="2.30.30.40">
    <property type="entry name" value="SH3 Domains"/>
    <property type="match status" value="1"/>
</dbReference>
<evidence type="ECO:0000256" key="6">
    <source>
        <dbReference type="ARBA" id="ARBA00022771"/>
    </source>
</evidence>
<feature type="region of interest" description="Disordered" evidence="11">
    <location>
        <begin position="765"/>
        <end position="785"/>
    </location>
</feature>
<evidence type="ECO:0000256" key="9">
    <source>
        <dbReference type="PROSITE-ProRule" id="PRU00104"/>
    </source>
</evidence>
<evidence type="ECO:0000256" key="10">
    <source>
        <dbReference type="PROSITE-ProRule" id="PRU00228"/>
    </source>
</evidence>
<dbReference type="SMART" id="SM00547">
    <property type="entry name" value="ZnF_RBZ"/>
    <property type="match status" value="3"/>
</dbReference>
<dbReference type="Gene3D" id="3.90.1750.10">
    <property type="entry name" value="Hect, E3 ligase catalytic domains"/>
    <property type="match status" value="1"/>
</dbReference>
<keyword evidence="7 9" id="KW-0833">Ubl conjugation pathway</keyword>
<evidence type="ECO:0000256" key="1">
    <source>
        <dbReference type="ARBA" id="ARBA00004496"/>
    </source>
</evidence>
<comment type="pathway">
    <text evidence="2">Protein modification; protein ubiquitination.</text>
</comment>
<sequence length="4643" mass="514678">MPPRRFVETEETFHFFNEDVVLGTNEFRTDDASSSSSDSDSSEASRLRRARRRRRASSVVSRRTSRRLSRLLNGSIASELASLHDDDPSDSDEDLDSLDGFELEEDEDEDVQTRERKDSAADGEAEAQNVSAANMAGAKVPGAGPASFEQIFEPFRDLYVPPISEGDEADTDWIQAPKRSARRQMQYRKAKRAIAAFTRRVHCANAYRYRKQSEFMRVCYLRALENGPGYEMRETGKIDISGVENAGNGSGGYGGVPLKQSLITASQKEGAVETTVPDLFPRKWPHLPYRSPLQWHHDTEAAIEFLSRLAELPETSLVYEPIDVNKFAVEITGLLKLTEGEQFSESPAAISEATFAGLLGLLGMGVQLQSFTLLSRAALLFVQLGGATYIRDNPAKETSLIRSEMRSLLHVFCSRLAKHVAEPILAATFPRDLSAQWKVCSYQPSTSDAIASDGLYLYIFGRSGLFKIGTGNGTTVRDFVYAHNKEYGRSRDAERSWLCCIGDSLYCRTIVMPGHRVDRIRTTDLCGVQELVLAPNRSLLGKGTTESSVYAMVTDGVDLFTIHCIDTFKKSSSNKTSSNRKHKSRGHKARKSTPVSEIVSAVLGKSDSDSKTPPPSPANDTIHVGDRVVRGPDWKWSNQDGEKGSPGTVERISTWGGVKGSGVTVRWDMNQRVNTYRWGAEGCYDLYIVVESNGQNLERKPLPNDNGFRQGKDLEVAKDDDENEPEPQPRHQFVLYRHKVNAITSIMELDEPDIDLFLDLTPSGNHRKQKSSEASTEEDPQSSVETLSALHSHTVTLCTSKTSWMCDGGMSNCFGDNSPKRYRCTAGCDFDLCESCLLATVIDKPVSDPAHETTPAADCIPTANTVSDNEPTEADADPDAGSTTEALYTSSAGCEGLNPFSSVDTSLFAESEREASLEKTAKEMKTQRQQTEEEMVNDLAVFWRGLYTRKECQVALRRNTLRLNEASTWLHTCGAYLREPMVVPTVSSVVLAAKSGALDPVLLIAGTFYATRGQLCVVSPPGLYTVGDEHSDTTKRAASSCDASWFFSLENGALLANKPVLLKGIPAGSPTCVDMTRKRILVFSGYLNCLEEYVDHVQQDGHLEALPESRCNTLAEIGKRIITQLAQLMKRRAALPAYKHPRAGLQDILFRTGRESVSIDKKSESREGKKHKDAESSTKSRNRRMKNIRARLSELDRIRAEDRPGHIVPFCVDFEDHGLVQLIQAITHYCGLLSFQRESGGGHALPMSKAARGITRLVADLLRILTETVQEFEFAGVTMKIDPHDEAMHRMFKECERTLKDVATHIFGNTITRHELTDKESHHECSEIVKSAHFLLVWGIRKNIFYQNCRSNFFISACEDVIGSAPLENVAPTPHKTPTLSGSFFRILMKPHDTLLMQTESDCKVNLLRRLLHSPMDDGRIAIADFVPTDNAEFSRFLETLLALLKLECSRSAQREKWVDSDAKLPFQTPVSKAIHSVMNYCCARVFATTLELTPTTALKEAGQQVLDSITTFERFAQACFNSSLEILHCYQESSECNLRFSVVGTILPMVIAFIPNFPDHFSDEFHDRLVAVMKALDTLVFSFQSKCATETRESRSDAAIFGGYQVLETPHPYSHTQPVFRRVVHIPGANVLHFEFDPRCRTSGEADIVCITSGIAWYQTDRLSYGDVGFGEDGGCFYGSYSRGNWPAGGLTIVGDTATVMLCATAQGRSGVGDKQKWGLKCTVRGLYATPRRSWIPELGCAVANACSAIGDKLLRGPPLQSIEKVCQPWSLGRRLFNLAGPTCTILKSDKWLFIDSIAKRTPEGDSFFLTLSNYVRLRTLPPRYATTQWTESLQAAAAVLLVGSDHRQLDVWLHSIQCKEKLSEDNEHALFHRIGIELGKLERWMLRQVQLLNEWHYLCTDKVSFDELMERYADNLDRLSELCQLKGLMFKKNDMTGCIKSIYDLLGYEAAQQKNATADVTTLSSHETVAEAVSARAQFLLRRWKKCVKYGYSHLESDSEPNRLGVSECWSDIGKYLCSAISASDLEECSVAHSNRLESRLAGVLYCKEAFEGLSSEQMARFFVGRVLHGVPSSNLVQDDGIFTDCALAEPRILAQMMASLLSYEKTIANESESEDELPTFRAVALADVWNCANSLDSISSRVFGLEKASKLVLALSDINFAGPIGSQAPGFGIVTRLPDVHEVRGQVYDIAWMLLRLFVEEVYDYEASADVSEKSRKSPLWKVFNELCSLYKHFSDRGIQQSLASTGKHEIDISSDEAIYRLVCTMATKIAVAYEWPEVFGWWIQKAINLVTSSGSASSLSVAGIRLIRYALEALGDAMFEVNVEVKHKIENIMVLGLDIQRVLLKRVGEIVSPLPIIANPETVSNLTDKMHDSQTGYCVVVYRNELALEKLVDAANSVGEPDIASLNITIDVSDGQDSAEKTATEAVAECTAAQATMKHPSVRCDGCNQSPLRGFRFKCFTCPNYDLCTTCYMNQTHNLEHPFVRLTDTPGSGDLLQPRSKGGSVVPETALIGSKSWIGNLLRVQLDFRGYAVYCRGSQRACCDTADALGQLGFMVTVTQKSDVDNIDFLHDWESRMQFSFEPGSSRLSHRRLSEKGPNRRVSRDTINAFNRKAVEVNSKTQQSGLEVGDKRALASEVISVLRLIASNRPNMQKWRRSTLRTLTEVLEDAPRQLTAITNLAPLPSKAYFLTLGASQILGGFREPLRVGGIVSLTGYAAGNARGGRTGVIYSYAFGNDDIMIATTESLEGNRRGESGCDDEICFYQRTTSEVKAISGIFLDGDAIESLEPLVVSFCSVIKQIYLWTSKGDDDDVSSAASLLRWELASSLIQSFAYVAPSWPSLFDNQVISTNGNCPAILFQLAQLCVRDLKVEDIADMRALLWRMEWLRSRDLHFSLATRPISSSSFMACDEKTCILRPPVSVLDELTPTTVIGSDAQQPETDPAEYFYNLYAFSSRSDLPQHSGRNKMLEYWEKNVIPAIETYVSGSFKSYEMDYFFAQLREPLREGNAAAALKIAYTLCDGHVPSGCHYPDPDTDWSALQLDDVEVGGRYVISSESMDVSGWPREMLWTLGYSGAVRVVNPSGMVLLQLMNPVTLSSEYWWFHVDSLRSTSSVSISDQSVTDFQTSRLRLEVMNQQLIYSLARKSVFDLLQVAPEHSMKLSIETRKTSLVRTSSSPFPLPCSSLEVHSPTPTTQLAAPLPKDLDVRYNLADLLKLAAAADLGCPEKVLSSEMGTVFDSAFGGTVESGGNVYLRPKVSSKTALITVLQTVLNKQFERAASTPLPPVMDRSTSYDENASVTVTMPGKKHKKRRKHAALAGKIAAATYSGASSAPASVSSSSAADSTSLKSSQPKLQQPEVIPALSTRKYRYLLMEALLGELKTSLDLSSAFMRSRSFMVTSDSPPQPLILIHVPEATCLVLSFAVHPVLMVLPAGSSLEFFRDERCTDRLFGYFGDKRELSYLPPLVVPGDKCYVRTTQGTYARYKFRVDAFTADFGLGLWLCEEIYQKLLSVQLSHYEVETVLTTVLNLLVEYLMATMVCLPSNAKTAVYQVTTKLINFALSKGAMHAVPIAKLSSLVKELTFVYDNERTTQKGLYSLFTQQLAELISLVDEVSCLKGGSSSILGGAWWKEYVRMATFTRVLAQGKREIATPDAFKRIYCGRAPIREIEAAHIMLSSHDLFGERIIFLQNLPRTSNVADLEASVSRFLVHLALKECGEADDQNVYSAAAVTRFGIISNVLYMPVDSEGHTLGYAMVDIGRADVIASLLARIPKETFEFEGGIPTAEDTELLAKLEAIFRPSDSSSNNLSDESDYSGDGTDPSSDVWACSVCTLENALTDVECAACGSPIPPELANLAREVQSQSQSATAQTTDEPDETATSGWACSTCTFLNSWTDTSCDACTMERSTDLVPPPQMPVGDHDGHDKVGPSNVDTVAGTEYKLSAARFVDMVRVADETGVTPMQAINFLRHRLFQSTLPCTSSRIEPSVVAELHNVLKRETARYSSSTDSKLAIDTFAALAGTIKDRAWNNLSSDERMSRLTSADSLTRIFEKPFAVYKWMRSAGYDLQFELTHYGSKDDAYEAQAKWSHHMDCQLIAVCRELSGRLGVLVLTDLCPSHLSAKYAREYSLLESLETRDLRLRFSVLQSLNKLLVGALPLVNLRLWSDPSSLRSRIVSIRQLIFPGVKIRFFAQTQDNATLANSVFVDTNAKRPMVTIDRRKIAGKRGAISSSPTDAMTALPTLRDPKRSLFASTMKQLKDVSASMLRAKRPTGASDPFVSFIVIFAGENVVGEGGPYRQLFNDISNELLSSGNSLFIPTQNNVMKAGEFRERFMPKPSSTSKELLQMFEFVGILMGCCLRTGVRLNLRLAPLVWKMLVKQNLVLADLESVDHSMCESLKFLEELASTPNDDPNEVLFDSFSTTLSDGTVVELKPGGQHIPVTKANAKEYIRLVKASRLQECKPQVDAMLRGIGKIVPVQLLQLCVWSELQQWVSGSLEINIKLLKRHTRYSSGMSPEQFPHLELFWKVLTSFSEENKRRFINFAWGQDTLPADDAEFDRTHTRLLIKAPPQDDGVNQDALLPKADTCFFNIELPVYSSEEIMREKLLLAITLCTSLDGDEQAAGHDIYYAGDEVDDDGME</sequence>
<keyword evidence="4" id="KW-0479">Metal-binding</keyword>
<dbReference type="SUPFAM" id="SSF159034">
    <property type="entry name" value="Mib/herc2 domain-like"/>
    <property type="match status" value="1"/>
</dbReference>
<evidence type="ECO:0000259" key="14">
    <source>
        <dbReference type="PROSITE" id="PS50237"/>
    </source>
</evidence>
<dbReference type="GO" id="GO:0016567">
    <property type="term" value="P:protein ubiquitination"/>
    <property type="evidence" value="ECO:0007669"/>
    <property type="project" value="InterPro"/>
</dbReference>
<dbReference type="PROSITE" id="PS01357">
    <property type="entry name" value="ZF_ZZ_1"/>
    <property type="match status" value="1"/>
</dbReference>
<dbReference type="EMBL" id="BSXT01000986">
    <property type="protein sequence ID" value="GMF37079.1"/>
    <property type="molecule type" value="Genomic_DNA"/>
</dbReference>
<dbReference type="GO" id="GO:0004842">
    <property type="term" value="F:ubiquitin-protein transferase activity"/>
    <property type="evidence" value="ECO:0007669"/>
    <property type="project" value="InterPro"/>
</dbReference>
<feature type="domain" description="ZZ-type" evidence="12">
    <location>
        <begin position="2443"/>
        <end position="2495"/>
    </location>
</feature>
<organism evidence="16 17">
    <name type="scientific">Phytophthora fragariaefolia</name>
    <dbReference type="NCBI Taxonomy" id="1490495"/>
    <lineage>
        <taxon>Eukaryota</taxon>
        <taxon>Sar</taxon>
        <taxon>Stramenopiles</taxon>
        <taxon>Oomycota</taxon>
        <taxon>Peronosporomycetes</taxon>
        <taxon>Peronosporales</taxon>
        <taxon>Peronosporaceae</taxon>
        <taxon>Phytophthora</taxon>
    </lineage>
</organism>
<dbReference type="Proteomes" id="UP001165121">
    <property type="component" value="Unassembled WGS sequence"/>
</dbReference>
<feature type="active site" description="Glycyl thioester intermediate" evidence="9">
    <location>
        <position position="4590"/>
    </location>
</feature>
<feature type="compositionally biased region" description="Basic residues" evidence="11">
    <location>
        <begin position="47"/>
        <end position="56"/>
    </location>
</feature>
<feature type="domain" description="MIB/HERC2" evidence="15">
    <location>
        <begin position="614"/>
        <end position="692"/>
    </location>
</feature>
<feature type="compositionally biased region" description="Basic and acidic residues" evidence="11">
    <location>
        <begin position="623"/>
        <end position="633"/>
    </location>
</feature>
<protein>
    <submittedName>
        <fullName evidence="16">Unnamed protein product</fullName>
    </submittedName>
</protein>
<comment type="subcellular location">
    <subcellularLocation>
        <location evidence="1">Cytoplasm</location>
    </subcellularLocation>
</comment>
<feature type="compositionally biased region" description="Low complexity" evidence="11">
    <location>
        <begin position="3865"/>
        <end position="3876"/>
    </location>
</feature>
<feature type="compositionally biased region" description="Polar residues" evidence="11">
    <location>
        <begin position="3293"/>
        <end position="3305"/>
    </location>
</feature>
<dbReference type="SMART" id="SM00119">
    <property type="entry name" value="HECTc"/>
    <property type="match status" value="1"/>
</dbReference>
<dbReference type="InterPro" id="IPR043366">
    <property type="entry name" value="HECTD4"/>
</dbReference>
<feature type="region of interest" description="Disordered" evidence="11">
    <location>
        <begin position="3805"/>
        <end position="3825"/>
    </location>
</feature>
<dbReference type="Pfam" id="PF00632">
    <property type="entry name" value="HECT"/>
    <property type="match status" value="1"/>
</dbReference>
<dbReference type="InterPro" id="IPR010606">
    <property type="entry name" value="Mib_Herc2"/>
</dbReference>
<feature type="compositionally biased region" description="Basic residues" evidence="11">
    <location>
        <begin position="578"/>
        <end position="591"/>
    </location>
</feature>
<dbReference type="Gene3D" id="3.30.60.90">
    <property type="match status" value="1"/>
</dbReference>
<gene>
    <name evidence="16" type="ORF">Pfra01_001028900</name>
</gene>
<feature type="domain" description="RanBP2-type" evidence="13">
    <location>
        <begin position="3826"/>
        <end position="3855"/>
    </location>
</feature>
<feature type="region of interest" description="Disordered" evidence="11">
    <location>
        <begin position="847"/>
        <end position="882"/>
    </location>
</feature>
<evidence type="ECO:0000256" key="7">
    <source>
        <dbReference type="ARBA" id="ARBA00022786"/>
    </source>
</evidence>
<dbReference type="InterPro" id="IPR001876">
    <property type="entry name" value="Znf_RanBP2"/>
</dbReference>
<evidence type="ECO:0000313" key="16">
    <source>
        <dbReference type="EMBL" id="GMF37079.1"/>
    </source>
</evidence>
<dbReference type="GO" id="GO:0005737">
    <property type="term" value="C:cytoplasm"/>
    <property type="evidence" value="ECO:0007669"/>
    <property type="project" value="UniProtKB-SubCell"/>
</dbReference>
<keyword evidence="6 10" id="KW-0863">Zinc-finger</keyword>
<evidence type="ECO:0000259" key="13">
    <source>
        <dbReference type="PROSITE" id="PS50199"/>
    </source>
</evidence>
<keyword evidence="5" id="KW-0677">Repeat</keyword>
<feature type="compositionally biased region" description="Basic and acidic residues" evidence="11">
    <location>
        <begin position="1159"/>
        <end position="1178"/>
    </location>
</feature>
<feature type="compositionally biased region" description="Basic and acidic residues" evidence="11">
    <location>
        <begin position="111"/>
        <end position="120"/>
    </location>
</feature>
<evidence type="ECO:0000259" key="12">
    <source>
        <dbReference type="PROSITE" id="PS50135"/>
    </source>
</evidence>
<feature type="domain" description="HECT" evidence="14">
    <location>
        <begin position="4286"/>
        <end position="4631"/>
    </location>
</feature>
<dbReference type="SMART" id="SM00291">
    <property type="entry name" value="ZnF_ZZ"/>
    <property type="match status" value="2"/>
</dbReference>
<dbReference type="InterPro" id="IPR037252">
    <property type="entry name" value="Mib_Herc2_sf"/>
</dbReference>
<dbReference type="PROSITE" id="PS50135">
    <property type="entry name" value="ZF_ZZ_2"/>
    <property type="match status" value="1"/>
</dbReference>
<dbReference type="SUPFAM" id="SSF57850">
    <property type="entry name" value="RING/U-box"/>
    <property type="match status" value="1"/>
</dbReference>
<feature type="compositionally biased region" description="Basic residues" evidence="11">
    <location>
        <begin position="3309"/>
        <end position="3318"/>
    </location>
</feature>
<dbReference type="InterPro" id="IPR043145">
    <property type="entry name" value="Znf_ZZ_sf"/>
</dbReference>
<evidence type="ECO:0000256" key="5">
    <source>
        <dbReference type="ARBA" id="ARBA00022737"/>
    </source>
</evidence>
<feature type="region of interest" description="Disordered" evidence="11">
    <location>
        <begin position="3862"/>
        <end position="3884"/>
    </location>
</feature>
<feature type="region of interest" description="Disordered" evidence="11">
    <location>
        <begin position="571"/>
        <end position="650"/>
    </location>
</feature>
<evidence type="ECO:0000256" key="3">
    <source>
        <dbReference type="ARBA" id="ARBA00022490"/>
    </source>
</evidence>
<dbReference type="PROSITE" id="PS51416">
    <property type="entry name" value="MIB_HERC2"/>
    <property type="match status" value="1"/>
</dbReference>
<dbReference type="Pfam" id="PF06701">
    <property type="entry name" value="MIB_HERC2"/>
    <property type="match status" value="1"/>
</dbReference>
<dbReference type="GO" id="GO:0008270">
    <property type="term" value="F:zinc ion binding"/>
    <property type="evidence" value="ECO:0007669"/>
    <property type="project" value="UniProtKB-KW"/>
</dbReference>
<feature type="region of interest" description="Disordered" evidence="11">
    <location>
        <begin position="27"/>
        <end position="63"/>
    </location>
</feature>
<dbReference type="InterPro" id="IPR000569">
    <property type="entry name" value="HECT_dom"/>
</dbReference>
<feature type="compositionally biased region" description="Low complexity" evidence="11">
    <location>
        <begin position="3334"/>
        <end position="3354"/>
    </location>
</feature>
<reference evidence="16" key="1">
    <citation type="submission" date="2023-04" db="EMBL/GenBank/DDBJ databases">
        <title>Phytophthora fragariaefolia NBRC 109709.</title>
        <authorList>
            <person name="Ichikawa N."/>
            <person name="Sato H."/>
            <person name="Tonouchi N."/>
        </authorList>
    </citation>
    <scope>NUCLEOTIDE SEQUENCE</scope>
    <source>
        <strain evidence="16">NBRC 109709</strain>
    </source>
</reference>
<keyword evidence="3" id="KW-0963">Cytoplasm</keyword>
<evidence type="ECO:0000259" key="15">
    <source>
        <dbReference type="PROSITE" id="PS51416"/>
    </source>
</evidence>
<feature type="region of interest" description="Disordered" evidence="11">
    <location>
        <begin position="78"/>
        <end position="126"/>
    </location>
</feature>
<feature type="region of interest" description="Disordered" evidence="11">
    <location>
        <begin position="3285"/>
        <end position="3318"/>
    </location>
</feature>
<evidence type="ECO:0000313" key="17">
    <source>
        <dbReference type="Proteomes" id="UP001165121"/>
    </source>
</evidence>
<feature type="compositionally biased region" description="Low complexity" evidence="11">
    <location>
        <begin position="32"/>
        <end position="44"/>
    </location>
</feature>
<accession>A0A9W7CNV6</accession>
<dbReference type="PANTHER" id="PTHR46435">
    <property type="entry name" value="E3 UBIQUITIN-PROTEIN LIGASE HECTD4-RELATED"/>
    <property type="match status" value="1"/>
</dbReference>
<feature type="region of interest" description="Disordered" evidence="11">
    <location>
        <begin position="1159"/>
        <end position="1184"/>
    </location>
</feature>
<name>A0A9W7CNV6_9STRA</name>
<dbReference type="PANTHER" id="PTHR46435:SF1">
    <property type="entry name" value="E3 UBIQUITIN-PROTEIN LIGASE HECTD4-RELATED"/>
    <property type="match status" value="1"/>
</dbReference>
<dbReference type="InterPro" id="IPR035983">
    <property type="entry name" value="Hect_E3_ubiquitin_ligase"/>
</dbReference>
<dbReference type="Gene3D" id="4.10.1060.10">
    <property type="entry name" value="Zinc finger, RanBP2-type"/>
    <property type="match status" value="1"/>
</dbReference>
<dbReference type="PROSITE" id="PS50237">
    <property type="entry name" value="HECT"/>
    <property type="match status" value="1"/>
</dbReference>
<evidence type="ECO:0000256" key="8">
    <source>
        <dbReference type="ARBA" id="ARBA00022833"/>
    </source>
</evidence>
<comment type="caution">
    <text evidence="16">The sequence shown here is derived from an EMBL/GenBank/DDBJ whole genome shotgun (WGS) entry which is preliminary data.</text>
</comment>
<feature type="domain" description="RanBP2-type" evidence="13">
    <location>
        <begin position="3883"/>
        <end position="3912"/>
    </location>
</feature>
<dbReference type="PROSITE" id="PS01358">
    <property type="entry name" value="ZF_RANBP2_1"/>
    <property type="match status" value="2"/>
</dbReference>
<evidence type="ECO:0000256" key="4">
    <source>
        <dbReference type="ARBA" id="ARBA00022723"/>
    </source>
</evidence>
<dbReference type="Gene3D" id="2.30.30.380">
    <property type="entry name" value="Zn-finger domain of Sec23/24"/>
    <property type="match status" value="1"/>
</dbReference>
<evidence type="ECO:0000256" key="11">
    <source>
        <dbReference type="SAM" id="MobiDB-lite"/>
    </source>
</evidence>
<proteinExistence type="predicted"/>
<keyword evidence="8" id="KW-0862">Zinc</keyword>
<feature type="region of interest" description="Disordered" evidence="11">
    <location>
        <begin position="3334"/>
        <end position="3359"/>
    </location>
</feature>
<dbReference type="Gene3D" id="3.30.2410.10">
    <property type="entry name" value="Hect, E3 ligase catalytic domain"/>
    <property type="match status" value="1"/>
</dbReference>
<dbReference type="InterPro" id="IPR000433">
    <property type="entry name" value="Znf_ZZ"/>
</dbReference>
<dbReference type="PROSITE" id="PS50199">
    <property type="entry name" value="ZF_RANBP2_2"/>
    <property type="match status" value="2"/>
</dbReference>
<dbReference type="Gene3D" id="3.30.2160.10">
    <property type="entry name" value="Hect, E3 ligase catalytic domain"/>
    <property type="match status" value="1"/>
</dbReference>
<keyword evidence="17" id="KW-1185">Reference proteome</keyword>
<feature type="compositionally biased region" description="Acidic residues" evidence="11">
    <location>
        <begin position="87"/>
        <end position="110"/>
    </location>
</feature>